<feature type="transmembrane region" description="Helical" evidence="7">
    <location>
        <begin position="495"/>
        <end position="516"/>
    </location>
</feature>
<dbReference type="PANTHER" id="PTHR31585:SF5">
    <property type="entry name" value="RNA-BINDING S4 DOMAIN-CONTAINING PROTEIN"/>
    <property type="match status" value="1"/>
</dbReference>
<keyword evidence="6 7" id="KW-0472">Membrane</keyword>
<evidence type="ECO:0000256" key="5">
    <source>
        <dbReference type="ARBA" id="ARBA00022989"/>
    </source>
</evidence>
<comment type="subcellular location">
    <subcellularLocation>
        <location evidence="1">Membrane</location>
        <topology evidence="1">Multi-pass membrane protein</topology>
    </subcellularLocation>
</comment>
<evidence type="ECO:0000256" key="3">
    <source>
        <dbReference type="ARBA" id="ARBA00022448"/>
    </source>
</evidence>
<organism evidence="8 9">
    <name type="scientific">Albugo candida</name>
    <dbReference type="NCBI Taxonomy" id="65357"/>
    <lineage>
        <taxon>Eukaryota</taxon>
        <taxon>Sar</taxon>
        <taxon>Stramenopiles</taxon>
        <taxon>Oomycota</taxon>
        <taxon>Peronosporomycetes</taxon>
        <taxon>Albuginales</taxon>
        <taxon>Albuginaceae</taxon>
        <taxon>Albugo</taxon>
    </lineage>
</organism>
<feature type="transmembrane region" description="Helical" evidence="7">
    <location>
        <begin position="147"/>
        <end position="165"/>
    </location>
</feature>
<keyword evidence="5 7" id="KW-1133">Transmembrane helix</keyword>
<feature type="transmembrane region" description="Helical" evidence="7">
    <location>
        <begin position="536"/>
        <end position="560"/>
    </location>
</feature>
<reference evidence="8 9" key="1">
    <citation type="submission" date="2012-05" db="EMBL/GenBank/DDBJ databases">
        <title>Recombination and specialization in a pathogen metapopulation.</title>
        <authorList>
            <person name="Gardiner A."/>
            <person name="Kemen E."/>
            <person name="Schultz-Larsen T."/>
            <person name="MacLean D."/>
            <person name="Van Oosterhout C."/>
            <person name="Jones J.D.G."/>
        </authorList>
    </citation>
    <scope>NUCLEOTIDE SEQUENCE [LARGE SCALE GENOMIC DNA]</scope>
    <source>
        <strain evidence="8 9">Ac Nc2</strain>
    </source>
</reference>
<proteinExistence type="inferred from homology"/>
<accession>A0A024G3G1</accession>
<evidence type="ECO:0000256" key="6">
    <source>
        <dbReference type="ARBA" id="ARBA00023136"/>
    </source>
</evidence>
<dbReference type="AlphaFoldDB" id="A0A024G3G1"/>
<feature type="transmembrane region" description="Helical" evidence="7">
    <location>
        <begin position="390"/>
        <end position="412"/>
    </location>
</feature>
<evidence type="ECO:0000256" key="7">
    <source>
        <dbReference type="SAM" id="Phobius"/>
    </source>
</evidence>
<dbReference type="InParanoid" id="A0A024G3G1"/>
<evidence type="ECO:0000256" key="4">
    <source>
        <dbReference type="ARBA" id="ARBA00022692"/>
    </source>
</evidence>
<dbReference type="GO" id="GO:0016020">
    <property type="term" value="C:membrane"/>
    <property type="evidence" value="ECO:0007669"/>
    <property type="project" value="UniProtKB-SubCell"/>
</dbReference>
<dbReference type="Pfam" id="PF03092">
    <property type="entry name" value="BT1"/>
    <property type="match status" value="1"/>
</dbReference>
<feature type="transmembrane region" description="Helical" evidence="7">
    <location>
        <begin position="80"/>
        <end position="102"/>
    </location>
</feature>
<feature type="transmembrane region" description="Helical" evidence="7">
    <location>
        <begin position="265"/>
        <end position="283"/>
    </location>
</feature>
<dbReference type="InterPro" id="IPR039309">
    <property type="entry name" value="BT1"/>
</dbReference>
<feature type="transmembrane region" description="Helical" evidence="7">
    <location>
        <begin position="323"/>
        <end position="340"/>
    </location>
</feature>
<protein>
    <recommendedName>
        <fullName evidence="10">Transmembrane protein</fullName>
    </recommendedName>
</protein>
<feature type="transmembrane region" description="Helical" evidence="7">
    <location>
        <begin position="185"/>
        <end position="204"/>
    </location>
</feature>
<feature type="transmembrane region" description="Helical" evidence="7">
    <location>
        <begin position="225"/>
        <end position="245"/>
    </location>
</feature>
<feature type="transmembrane region" description="Helical" evidence="7">
    <location>
        <begin position="114"/>
        <end position="135"/>
    </location>
</feature>
<evidence type="ECO:0000256" key="1">
    <source>
        <dbReference type="ARBA" id="ARBA00004141"/>
    </source>
</evidence>
<gene>
    <name evidence="8" type="ORF">BN9_016230</name>
</gene>
<keyword evidence="3" id="KW-0813">Transport</keyword>
<keyword evidence="9" id="KW-1185">Reference proteome</keyword>
<dbReference type="PANTHER" id="PTHR31585">
    <property type="entry name" value="FOLATE-BIOPTERIN TRANSPORTER 1, CHLOROPLASTIC"/>
    <property type="match status" value="1"/>
</dbReference>
<sequence>MTPFSESSPRLPSESFEIYNENTRYHKKMSKKDSETQLSVLPFDLDNRFVAGAKFFNYEHLGALREGGEVSLFSKDQHGILAAMFASNLAYGMLGYCLRPALPRSLGFHFDEPPFGPFFLTILPLSLCFFFGMLSDSVPIANYRRKPYMIIGIVIAALALISLAALSTTVNAKTLSSKYTASHLLYLFMSLMVVCVAGIVLVKVSTEARIIELSQREPLRIRGTILINYLLLRTLVECICTWISAALLRYNALTNDFATRIHSGWIYGILCIICLAVIPIIVYRTGEDAVNGTDCDNRLSNADSINIRGQKLKRFFRMCHQRAVWQLALFLTFAIITARFKFSNASSVIAHLVNPKITAMIYIAGGRAAMSFMVMLAWKIWWMNSSWRRFVLCGFLLAVLLDLIQSLLVLHVRAMRNEIFFYCVQTLSGITEAIHYIYTLVPAVELAELGLEGATSGLFSSFCCIISTTMCAICRKMNSDVSTLVSVSPRTVLKVTLLMCILALVNGLSAATVLLLPHQRLDAQQIRAFGGYTRSAPTVLFLIYFGMLFVALGLGINFIVELVRTSLAK</sequence>
<keyword evidence="4 7" id="KW-0812">Transmembrane</keyword>
<dbReference type="Proteomes" id="UP000053237">
    <property type="component" value="Unassembled WGS sequence"/>
</dbReference>
<evidence type="ECO:0008006" key="10">
    <source>
        <dbReference type="Google" id="ProtNLM"/>
    </source>
</evidence>
<dbReference type="InterPro" id="IPR036259">
    <property type="entry name" value="MFS_trans_sf"/>
</dbReference>
<dbReference type="OrthoDB" id="151573at2759"/>
<dbReference type="SUPFAM" id="SSF103473">
    <property type="entry name" value="MFS general substrate transporter"/>
    <property type="match status" value="1"/>
</dbReference>
<evidence type="ECO:0000313" key="9">
    <source>
        <dbReference type="Proteomes" id="UP000053237"/>
    </source>
</evidence>
<name>A0A024G3G1_9STRA</name>
<dbReference type="EMBL" id="CAIX01000012">
    <property type="protein sequence ID" value="CCI40839.1"/>
    <property type="molecule type" value="Genomic_DNA"/>
</dbReference>
<comment type="similarity">
    <text evidence="2">Belongs to the major facilitator superfamily. Folate-biopterin transporter (TC 2.A.71) family.</text>
</comment>
<feature type="transmembrane region" description="Helical" evidence="7">
    <location>
        <begin position="360"/>
        <end position="378"/>
    </location>
</feature>
<evidence type="ECO:0000256" key="2">
    <source>
        <dbReference type="ARBA" id="ARBA00007015"/>
    </source>
</evidence>
<evidence type="ECO:0000313" key="8">
    <source>
        <dbReference type="EMBL" id="CCI40839.1"/>
    </source>
</evidence>
<comment type="caution">
    <text evidence="8">The sequence shown here is derived from an EMBL/GenBank/DDBJ whole genome shotgun (WGS) entry which is preliminary data.</text>
</comment>